<keyword evidence="3" id="KW-1185">Reference proteome</keyword>
<evidence type="ECO:0000313" key="3">
    <source>
        <dbReference type="Proteomes" id="UP001341281"/>
    </source>
</evidence>
<protein>
    <submittedName>
        <fullName evidence="2">Uncharacterized protein</fullName>
    </submittedName>
</protein>
<name>A0AAQ3PQG6_PASNO</name>
<dbReference type="EMBL" id="CP144745">
    <property type="protein sequence ID" value="WVZ52018.1"/>
    <property type="molecule type" value="Genomic_DNA"/>
</dbReference>
<reference evidence="2 3" key="1">
    <citation type="submission" date="2024-02" db="EMBL/GenBank/DDBJ databases">
        <title>High-quality chromosome-scale genome assembly of Pensacola bahiagrass (Paspalum notatum Flugge var. saurae).</title>
        <authorList>
            <person name="Vega J.M."/>
            <person name="Podio M."/>
            <person name="Orjuela J."/>
            <person name="Siena L.A."/>
            <person name="Pessino S.C."/>
            <person name="Combes M.C."/>
            <person name="Mariac C."/>
            <person name="Albertini E."/>
            <person name="Pupilli F."/>
            <person name="Ortiz J.P.A."/>
            <person name="Leblanc O."/>
        </authorList>
    </citation>
    <scope>NUCLEOTIDE SEQUENCE [LARGE SCALE GENOMIC DNA]</scope>
    <source>
        <strain evidence="2">R1</strain>
        <tissue evidence="2">Leaf</tissue>
    </source>
</reference>
<dbReference type="AlphaFoldDB" id="A0AAQ3PQG6"/>
<feature type="compositionally biased region" description="Low complexity" evidence="1">
    <location>
        <begin position="16"/>
        <end position="28"/>
    </location>
</feature>
<organism evidence="2 3">
    <name type="scientific">Paspalum notatum var. saurae</name>
    <dbReference type="NCBI Taxonomy" id="547442"/>
    <lineage>
        <taxon>Eukaryota</taxon>
        <taxon>Viridiplantae</taxon>
        <taxon>Streptophyta</taxon>
        <taxon>Embryophyta</taxon>
        <taxon>Tracheophyta</taxon>
        <taxon>Spermatophyta</taxon>
        <taxon>Magnoliopsida</taxon>
        <taxon>Liliopsida</taxon>
        <taxon>Poales</taxon>
        <taxon>Poaceae</taxon>
        <taxon>PACMAD clade</taxon>
        <taxon>Panicoideae</taxon>
        <taxon>Andropogonodae</taxon>
        <taxon>Paspaleae</taxon>
        <taxon>Paspalinae</taxon>
        <taxon>Paspalum</taxon>
    </lineage>
</organism>
<sequence>MALGPAQRGNTDRFWPMNNPSPVSNPSSQRAPCRRRIPHAPHPQAACSRGAALPLAFAFHPRLGDSPHPRSAASGLRPAAAPLGARTSQPDTRAPAASSLRRRRPPAPPLRKAETAARRKASRPSSMERSKVRIDDVAGRPW</sequence>
<feature type="compositionally biased region" description="Basic and acidic residues" evidence="1">
    <location>
        <begin position="126"/>
        <end position="142"/>
    </location>
</feature>
<accession>A0AAQ3PQG6</accession>
<evidence type="ECO:0000313" key="2">
    <source>
        <dbReference type="EMBL" id="WVZ52018.1"/>
    </source>
</evidence>
<dbReference type="Proteomes" id="UP001341281">
    <property type="component" value="Chromosome 01"/>
</dbReference>
<feature type="region of interest" description="Disordered" evidence="1">
    <location>
        <begin position="1"/>
        <end position="46"/>
    </location>
</feature>
<proteinExistence type="predicted"/>
<gene>
    <name evidence="2" type="ORF">U9M48_003113</name>
</gene>
<evidence type="ECO:0000256" key="1">
    <source>
        <dbReference type="SAM" id="MobiDB-lite"/>
    </source>
</evidence>
<feature type="region of interest" description="Disordered" evidence="1">
    <location>
        <begin position="60"/>
        <end position="142"/>
    </location>
</feature>